<sequence length="207" mass="21676">MARTGAGPAPYWRDAAPCIDLLPHPGRDARRRRRRALVLVVASGTVAALLVWAGQLYLDRRIAAMANEHVALDGEIARLRSQASHAGRVASEVEALQDRLLALQRLEGARGFAARWLDALARQVPAGVYLTAVEQDGDTITIGGVAGSNEAIAGLIGQLPRVPGLGAAQLLESRANDDAAPGIVFKIGVSGAVQRPAGDGESGDGRR</sequence>
<name>A0A562BEC6_9BURK</name>
<keyword evidence="3" id="KW-1185">Reference proteome</keyword>
<reference evidence="2 3" key="1">
    <citation type="submission" date="2019-07" db="EMBL/GenBank/DDBJ databases">
        <title>Genome sequencing of lignin-degrading bacterial isolates.</title>
        <authorList>
            <person name="Gladden J."/>
        </authorList>
    </citation>
    <scope>NUCLEOTIDE SEQUENCE [LARGE SCALE GENOMIC DNA]</scope>
    <source>
        <strain evidence="2 3">J11</strain>
    </source>
</reference>
<accession>A0A562BEC6</accession>
<dbReference type="InterPro" id="IPR052534">
    <property type="entry name" value="Extracell_DNA_Util/SecSys_Comp"/>
</dbReference>
<comment type="caution">
    <text evidence="2">The sequence shown here is derived from an EMBL/GenBank/DDBJ whole genome shotgun (WGS) entry which is preliminary data.</text>
</comment>
<organism evidence="2 3">
    <name type="scientific">Cupriavidus gilardii J11</name>
    <dbReference type="NCBI Taxonomy" id="936133"/>
    <lineage>
        <taxon>Bacteria</taxon>
        <taxon>Pseudomonadati</taxon>
        <taxon>Pseudomonadota</taxon>
        <taxon>Betaproteobacteria</taxon>
        <taxon>Burkholderiales</taxon>
        <taxon>Burkholderiaceae</taxon>
        <taxon>Cupriavidus</taxon>
    </lineage>
</organism>
<evidence type="ECO:0000313" key="2">
    <source>
        <dbReference type="EMBL" id="TWG83471.1"/>
    </source>
</evidence>
<evidence type="ECO:0000256" key="1">
    <source>
        <dbReference type="SAM" id="Phobius"/>
    </source>
</evidence>
<dbReference type="Proteomes" id="UP000318141">
    <property type="component" value="Unassembled WGS sequence"/>
</dbReference>
<dbReference type="AlphaFoldDB" id="A0A562BEC6"/>
<protein>
    <submittedName>
        <fullName evidence="2">Type IV pilus assembly protein PilN</fullName>
    </submittedName>
</protein>
<keyword evidence="1" id="KW-0812">Transmembrane</keyword>
<evidence type="ECO:0000313" key="3">
    <source>
        <dbReference type="Proteomes" id="UP000318141"/>
    </source>
</evidence>
<dbReference type="PANTHER" id="PTHR40278:SF1">
    <property type="entry name" value="DNA UTILIZATION PROTEIN HOFN"/>
    <property type="match status" value="1"/>
</dbReference>
<dbReference type="PANTHER" id="PTHR40278">
    <property type="entry name" value="DNA UTILIZATION PROTEIN HOFN"/>
    <property type="match status" value="1"/>
</dbReference>
<keyword evidence="1" id="KW-1133">Transmembrane helix</keyword>
<dbReference type="InterPro" id="IPR007813">
    <property type="entry name" value="PilN"/>
</dbReference>
<gene>
    <name evidence="2" type="ORF">L602_003000000440</name>
</gene>
<proteinExistence type="predicted"/>
<feature type="transmembrane region" description="Helical" evidence="1">
    <location>
        <begin position="36"/>
        <end position="58"/>
    </location>
</feature>
<keyword evidence="1" id="KW-0472">Membrane</keyword>
<dbReference type="Pfam" id="PF05137">
    <property type="entry name" value="PilN"/>
    <property type="match status" value="1"/>
</dbReference>
<dbReference type="EMBL" id="VLJN01000024">
    <property type="protein sequence ID" value="TWG83471.1"/>
    <property type="molecule type" value="Genomic_DNA"/>
</dbReference>